<dbReference type="PANTHER" id="PTHR42711:SF19">
    <property type="entry name" value="DOXORUBICIN RESISTANCE ATP-BINDING PROTEIN DRRA"/>
    <property type="match status" value="1"/>
</dbReference>
<dbReference type="InterPro" id="IPR017871">
    <property type="entry name" value="ABC_transporter-like_CS"/>
</dbReference>
<dbReference type="InterPro" id="IPR050763">
    <property type="entry name" value="ABC_transporter_ATP-binding"/>
</dbReference>
<reference evidence="6" key="1">
    <citation type="submission" date="2018-12" db="EMBL/GenBank/DDBJ databases">
        <title>Tengunoibacter tsumagoiensis gen. nov., sp. nov., Dictyobacter kobayashii sp. nov., D. alpinus sp. nov., and D. joshuensis sp. nov. and description of Dictyobacteraceae fam. nov. within the order Ktedonobacterales isolated from Tengu-no-mugimeshi.</title>
        <authorList>
            <person name="Wang C.M."/>
            <person name="Zheng Y."/>
            <person name="Sakai Y."/>
            <person name="Toyoda A."/>
            <person name="Minakuchi Y."/>
            <person name="Abe K."/>
            <person name="Yokota A."/>
            <person name="Yabe S."/>
        </authorList>
    </citation>
    <scope>NUCLEOTIDE SEQUENCE [LARGE SCALE GENOMIC DNA]</scope>
    <source>
        <strain evidence="6">Uno3</strain>
    </source>
</reference>
<comment type="caution">
    <text evidence="5">The sequence shown here is derived from an EMBL/GenBank/DDBJ whole genome shotgun (WGS) entry which is preliminary data.</text>
</comment>
<keyword evidence="6" id="KW-1185">Reference proteome</keyword>
<feature type="domain" description="ABC transporter" evidence="4">
    <location>
        <begin position="8"/>
        <end position="245"/>
    </location>
</feature>
<accession>A0A402A659</accession>
<dbReference type="SUPFAM" id="SSF52540">
    <property type="entry name" value="P-loop containing nucleoside triphosphate hydrolases"/>
    <property type="match status" value="1"/>
</dbReference>
<keyword evidence="3 5" id="KW-0067">ATP-binding</keyword>
<dbReference type="PROSITE" id="PS50893">
    <property type="entry name" value="ABC_TRANSPORTER_2"/>
    <property type="match status" value="1"/>
</dbReference>
<dbReference type="InterPro" id="IPR003439">
    <property type="entry name" value="ABC_transporter-like_ATP-bd"/>
</dbReference>
<keyword evidence="2" id="KW-0547">Nucleotide-binding</keyword>
<dbReference type="Pfam" id="PF00005">
    <property type="entry name" value="ABC_tran"/>
    <property type="match status" value="1"/>
</dbReference>
<evidence type="ECO:0000313" key="6">
    <source>
        <dbReference type="Proteomes" id="UP000287352"/>
    </source>
</evidence>
<dbReference type="EMBL" id="BIFR01000002">
    <property type="protein sequence ID" value="GCE14624.1"/>
    <property type="molecule type" value="Genomic_DNA"/>
</dbReference>
<evidence type="ECO:0000259" key="4">
    <source>
        <dbReference type="PROSITE" id="PS50893"/>
    </source>
</evidence>
<dbReference type="InterPro" id="IPR003593">
    <property type="entry name" value="AAA+_ATPase"/>
</dbReference>
<dbReference type="PANTHER" id="PTHR42711">
    <property type="entry name" value="ABC TRANSPORTER ATP-BINDING PROTEIN"/>
    <property type="match status" value="1"/>
</dbReference>
<dbReference type="AlphaFoldDB" id="A0A402A659"/>
<evidence type="ECO:0000256" key="3">
    <source>
        <dbReference type="ARBA" id="ARBA00022840"/>
    </source>
</evidence>
<dbReference type="Proteomes" id="UP000287352">
    <property type="component" value="Unassembled WGS sequence"/>
</dbReference>
<organism evidence="5 6">
    <name type="scientific">Tengunoibacter tsumagoiensis</name>
    <dbReference type="NCBI Taxonomy" id="2014871"/>
    <lineage>
        <taxon>Bacteria</taxon>
        <taxon>Bacillati</taxon>
        <taxon>Chloroflexota</taxon>
        <taxon>Ktedonobacteria</taxon>
        <taxon>Ktedonobacterales</taxon>
        <taxon>Dictyobacteraceae</taxon>
        <taxon>Tengunoibacter</taxon>
    </lineage>
</organism>
<gene>
    <name evidence="5" type="ORF">KTT_44830</name>
</gene>
<evidence type="ECO:0000313" key="5">
    <source>
        <dbReference type="EMBL" id="GCE14624.1"/>
    </source>
</evidence>
<sequence>MERDTFSIRAQNVTKTYKKKPQNEIILANDNLSLNVAQGEIFGLLGPNGAGKTTLLLQLLGLLVPDSGDIQIEGINVVKSPDQVKKITGYMPQSRVAMKNLEVYRALTITGQLRGMSKRDATIQTKEMIERLDLGEHRTQYLDRLSGGMLRAVSLGMALMGHPRILILDEPTNELDPVRRRMIWSTIQQINATDGITFLLVTHNVLEAEQVVEQVAIVDHGRVIASGSPEELKRSIKHDMRIDIVVKAEEVERQGISIIEETLQSISSFVLTKPRHYSLFTEKTALGNIVNHLVLECSSFIDDFRVVPPSLEDVYIHHTNKQIEAHV</sequence>
<dbReference type="OrthoDB" id="152685at2"/>
<name>A0A402A659_9CHLR</name>
<proteinExistence type="predicted"/>
<protein>
    <submittedName>
        <fullName evidence="5">ABC transporter ATP-binding protein</fullName>
    </submittedName>
</protein>
<dbReference type="Gene3D" id="3.40.50.300">
    <property type="entry name" value="P-loop containing nucleotide triphosphate hydrolases"/>
    <property type="match status" value="1"/>
</dbReference>
<dbReference type="GO" id="GO:0005524">
    <property type="term" value="F:ATP binding"/>
    <property type="evidence" value="ECO:0007669"/>
    <property type="project" value="UniProtKB-KW"/>
</dbReference>
<evidence type="ECO:0000256" key="1">
    <source>
        <dbReference type="ARBA" id="ARBA00022448"/>
    </source>
</evidence>
<dbReference type="GO" id="GO:0016887">
    <property type="term" value="F:ATP hydrolysis activity"/>
    <property type="evidence" value="ECO:0007669"/>
    <property type="project" value="InterPro"/>
</dbReference>
<dbReference type="SMART" id="SM00382">
    <property type="entry name" value="AAA"/>
    <property type="match status" value="1"/>
</dbReference>
<evidence type="ECO:0000256" key="2">
    <source>
        <dbReference type="ARBA" id="ARBA00022741"/>
    </source>
</evidence>
<keyword evidence="1" id="KW-0813">Transport</keyword>
<dbReference type="PROSITE" id="PS00211">
    <property type="entry name" value="ABC_TRANSPORTER_1"/>
    <property type="match status" value="1"/>
</dbReference>
<dbReference type="InterPro" id="IPR027417">
    <property type="entry name" value="P-loop_NTPase"/>
</dbReference>
<dbReference type="RefSeq" id="WP_126582177.1">
    <property type="nucleotide sequence ID" value="NZ_BIFR01000002.1"/>
</dbReference>